<gene>
    <name evidence="2" type="ORF">AVDCRST_MAG93-9724</name>
</gene>
<protein>
    <submittedName>
        <fullName evidence="2">Uncharacterized protein</fullName>
    </submittedName>
</protein>
<proteinExistence type="predicted"/>
<evidence type="ECO:0000313" key="2">
    <source>
        <dbReference type="EMBL" id="CAA9390768.1"/>
    </source>
</evidence>
<evidence type="ECO:0000256" key="1">
    <source>
        <dbReference type="SAM" id="MobiDB-lite"/>
    </source>
</evidence>
<dbReference type="AlphaFoldDB" id="A0A6J4NS61"/>
<sequence>MKGGQTFEEANPVHPYRAAQPDNPGQRAVVGHLVRSTTVYTKQPSDLRNCQVVVIRIHVDLLLYIGPRGSIVTSQAR</sequence>
<dbReference type="EMBL" id="CADCTR010003262">
    <property type="protein sequence ID" value="CAA9390768.1"/>
    <property type="molecule type" value="Genomic_DNA"/>
</dbReference>
<reference evidence="2" key="1">
    <citation type="submission" date="2020-02" db="EMBL/GenBank/DDBJ databases">
        <authorList>
            <person name="Meier V. D."/>
        </authorList>
    </citation>
    <scope>NUCLEOTIDE SEQUENCE</scope>
    <source>
        <strain evidence="2">AVDCRST_MAG93</strain>
    </source>
</reference>
<accession>A0A6J4NS61</accession>
<feature type="region of interest" description="Disordered" evidence="1">
    <location>
        <begin position="1"/>
        <end position="25"/>
    </location>
</feature>
<organism evidence="2">
    <name type="scientific">uncultured Chloroflexia bacterium</name>
    <dbReference type="NCBI Taxonomy" id="1672391"/>
    <lineage>
        <taxon>Bacteria</taxon>
        <taxon>Bacillati</taxon>
        <taxon>Chloroflexota</taxon>
        <taxon>Chloroflexia</taxon>
        <taxon>environmental samples</taxon>
    </lineage>
</organism>
<name>A0A6J4NS61_9CHLR</name>